<sequence>MKTMTCRQLGGACDQVFRAASFEEVAALSKRHGMEMFRRHDEAHLKAMQQMRALLQQPEAMGRWLEDMKKAFEALPEDSRGT</sequence>
<dbReference type="KEGG" id="aprs:BI364_06305"/>
<keyword evidence="2" id="KW-1185">Reference proteome</keyword>
<protein>
    <submittedName>
        <fullName evidence="1">DUF1059 domain-containing protein</fullName>
    </submittedName>
</protein>
<gene>
    <name evidence="1" type="ORF">BI364_06305</name>
</gene>
<evidence type="ECO:0000313" key="2">
    <source>
        <dbReference type="Proteomes" id="UP000095401"/>
    </source>
</evidence>
<dbReference type="RefSeq" id="WP_070078007.1">
    <property type="nucleotide sequence ID" value="NZ_CP017415.1"/>
</dbReference>
<dbReference type="AlphaFoldDB" id="A0A1D8IMC3"/>
<organism evidence="1 2">
    <name type="scientific">Acidihalobacter yilgarnensis</name>
    <dbReference type="NCBI Taxonomy" id="2819280"/>
    <lineage>
        <taxon>Bacteria</taxon>
        <taxon>Pseudomonadati</taxon>
        <taxon>Pseudomonadota</taxon>
        <taxon>Gammaproteobacteria</taxon>
        <taxon>Chromatiales</taxon>
        <taxon>Ectothiorhodospiraceae</taxon>
        <taxon>Acidihalobacter</taxon>
    </lineage>
</organism>
<name>A0A1D8IMC3_9GAMM</name>
<proteinExistence type="predicted"/>
<dbReference type="EMBL" id="CP017415">
    <property type="protein sequence ID" value="AOU97622.1"/>
    <property type="molecule type" value="Genomic_DNA"/>
</dbReference>
<reference evidence="2" key="1">
    <citation type="submission" date="2016-09" db="EMBL/GenBank/DDBJ databases">
        <title>Acidihalobacter prosperus F5.</title>
        <authorList>
            <person name="Khaleque H.N."/>
            <person name="Ramsay J.P."/>
            <person name="Kaksonen A.H."/>
            <person name="Boxall N.J."/>
            <person name="Watkin E.L.J."/>
        </authorList>
    </citation>
    <scope>NUCLEOTIDE SEQUENCE [LARGE SCALE GENOMIC DNA]</scope>
    <source>
        <strain evidence="2">F5</strain>
    </source>
</reference>
<accession>A0A1D8IMC3</accession>
<evidence type="ECO:0000313" key="1">
    <source>
        <dbReference type="EMBL" id="AOU97622.1"/>
    </source>
</evidence>
<dbReference type="Proteomes" id="UP000095401">
    <property type="component" value="Chromosome"/>
</dbReference>